<keyword evidence="3" id="KW-1185">Reference proteome</keyword>
<dbReference type="AlphaFoldDB" id="A0A8S4G7J5"/>
<accession>A0A8S4G7J5</accession>
<organism evidence="2 3">
    <name type="scientific">Plutella xylostella</name>
    <name type="common">Diamondback moth</name>
    <name type="synonym">Plutella maculipennis</name>
    <dbReference type="NCBI Taxonomy" id="51655"/>
    <lineage>
        <taxon>Eukaryota</taxon>
        <taxon>Metazoa</taxon>
        <taxon>Ecdysozoa</taxon>
        <taxon>Arthropoda</taxon>
        <taxon>Hexapoda</taxon>
        <taxon>Insecta</taxon>
        <taxon>Pterygota</taxon>
        <taxon>Neoptera</taxon>
        <taxon>Endopterygota</taxon>
        <taxon>Lepidoptera</taxon>
        <taxon>Glossata</taxon>
        <taxon>Ditrysia</taxon>
        <taxon>Yponomeutoidea</taxon>
        <taxon>Plutellidae</taxon>
        <taxon>Plutella</taxon>
    </lineage>
</organism>
<comment type="caution">
    <text evidence="2">The sequence shown here is derived from an EMBL/GenBank/DDBJ whole genome shotgun (WGS) entry which is preliminary data.</text>
</comment>
<evidence type="ECO:0000256" key="1">
    <source>
        <dbReference type="SAM" id="SignalP"/>
    </source>
</evidence>
<feature type="signal peptide" evidence="1">
    <location>
        <begin position="1"/>
        <end position="19"/>
    </location>
</feature>
<evidence type="ECO:0000313" key="3">
    <source>
        <dbReference type="Proteomes" id="UP000653454"/>
    </source>
</evidence>
<reference evidence="2" key="1">
    <citation type="submission" date="2020-11" db="EMBL/GenBank/DDBJ databases">
        <authorList>
            <person name="Whiteford S."/>
        </authorList>
    </citation>
    <scope>NUCLEOTIDE SEQUENCE</scope>
</reference>
<keyword evidence="1" id="KW-0732">Signal</keyword>
<protein>
    <submittedName>
        <fullName evidence="2">(diamondback moth) hypothetical protein</fullName>
    </submittedName>
</protein>
<sequence>MKLFVFVLSLFAVMAAVLGQERFRRKLDERPPNTYRFEDATPFY</sequence>
<dbReference type="Proteomes" id="UP000653454">
    <property type="component" value="Unassembled WGS sequence"/>
</dbReference>
<proteinExistence type="predicted"/>
<gene>
    <name evidence="2" type="ORF">PLXY2_LOCUS15274</name>
</gene>
<evidence type="ECO:0000313" key="2">
    <source>
        <dbReference type="EMBL" id="CAG9137023.1"/>
    </source>
</evidence>
<name>A0A8S4G7J5_PLUXY</name>
<feature type="chain" id="PRO_5035900454" evidence="1">
    <location>
        <begin position="20"/>
        <end position="44"/>
    </location>
</feature>
<dbReference type="EMBL" id="CAJHNJ030000176">
    <property type="protein sequence ID" value="CAG9137023.1"/>
    <property type="molecule type" value="Genomic_DNA"/>
</dbReference>